<dbReference type="EMBL" id="JAGFBS010000002">
    <property type="protein sequence ID" value="KAG6380614.1"/>
    <property type="molecule type" value="Genomic_DNA"/>
</dbReference>
<keyword evidence="1" id="KW-0472">Membrane</keyword>
<keyword evidence="3" id="KW-1185">Reference proteome</keyword>
<evidence type="ECO:0000256" key="1">
    <source>
        <dbReference type="SAM" id="Phobius"/>
    </source>
</evidence>
<reference evidence="2" key="1">
    <citation type="submission" date="2021-03" db="EMBL/GenBank/DDBJ databases">
        <title>Evolutionary innovations through gain and loss of genes in the ectomycorrhizal Boletales.</title>
        <authorList>
            <person name="Wu G."/>
            <person name="Miyauchi S."/>
            <person name="Morin E."/>
            <person name="Yang Z.-L."/>
            <person name="Xu J."/>
            <person name="Martin F.M."/>
        </authorList>
    </citation>
    <scope>NUCLEOTIDE SEQUENCE</scope>
    <source>
        <strain evidence="2">BR01</strain>
    </source>
</reference>
<sequence length="284" mass="30370">MPPLGAPLAQYSKFNLNLAGVAGFLGGEEAVSAMASVHLYEGRRWLGWYNAPGSGTMAKEFGRMANSRFWDALFPGPNDPPAVSFGLDGKKGPQYIAALSGTTLTTGHLGYLTMERNKEVEEREIRGRKTVPVNVAYLAMKPVDYEAPVKLLPFKSALWGLIPITVSVATCVMCALVYDWFSFSVILAGMITSGLTSAVIGKGRFVIKSVKQPPGIPPGHGILIGEDGVVVIKGAEQDVNAVTMGRFVLETRSKHGHKKGDVSKHHAIGISSQDSDVLALTCKV</sequence>
<dbReference type="OrthoDB" id="3067110at2759"/>
<evidence type="ECO:0000313" key="2">
    <source>
        <dbReference type="EMBL" id="KAG6380614.1"/>
    </source>
</evidence>
<name>A0A8I2YWJ5_9AGAM</name>
<keyword evidence="1" id="KW-0812">Transmembrane</keyword>
<protein>
    <submittedName>
        <fullName evidence="2">Uncharacterized protein</fullName>
    </submittedName>
</protein>
<gene>
    <name evidence="2" type="ORF">JVT61DRAFT_4980</name>
</gene>
<feature type="transmembrane region" description="Helical" evidence="1">
    <location>
        <begin position="184"/>
        <end position="201"/>
    </location>
</feature>
<organism evidence="2 3">
    <name type="scientific">Boletus reticuloceps</name>
    <dbReference type="NCBI Taxonomy" id="495285"/>
    <lineage>
        <taxon>Eukaryota</taxon>
        <taxon>Fungi</taxon>
        <taxon>Dikarya</taxon>
        <taxon>Basidiomycota</taxon>
        <taxon>Agaricomycotina</taxon>
        <taxon>Agaricomycetes</taxon>
        <taxon>Agaricomycetidae</taxon>
        <taxon>Boletales</taxon>
        <taxon>Boletineae</taxon>
        <taxon>Boletaceae</taxon>
        <taxon>Boletoideae</taxon>
        <taxon>Boletus</taxon>
    </lineage>
</organism>
<comment type="caution">
    <text evidence="2">The sequence shown here is derived from an EMBL/GenBank/DDBJ whole genome shotgun (WGS) entry which is preliminary data.</text>
</comment>
<proteinExistence type="predicted"/>
<accession>A0A8I2YWJ5</accession>
<dbReference type="Proteomes" id="UP000683000">
    <property type="component" value="Unassembled WGS sequence"/>
</dbReference>
<dbReference type="AlphaFoldDB" id="A0A8I2YWJ5"/>
<feature type="transmembrane region" description="Helical" evidence="1">
    <location>
        <begin position="157"/>
        <end position="178"/>
    </location>
</feature>
<evidence type="ECO:0000313" key="3">
    <source>
        <dbReference type="Proteomes" id="UP000683000"/>
    </source>
</evidence>
<keyword evidence="1" id="KW-1133">Transmembrane helix</keyword>